<keyword evidence="3" id="KW-1185">Reference proteome</keyword>
<proteinExistence type="predicted"/>
<organism evidence="3">
    <name type="scientific">Volvox carteri f. nagariensis</name>
    <dbReference type="NCBI Taxonomy" id="3068"/>
    <lineage>
        <taxon>Eukaryota</taxon>
        <taxon>Viridiplantae</taxon>
        <taxon>Chlorophyta</taxon>
        <taxon>core chlorophytes</taxon>
        <taxon>Chlorophyceae</taxon>
        <taxon>CS clade</taxon>
        <taxon>Chlamydomonadales</taxon>
        <taxon>Volvocaceae</taxon>
        <taxon>Volvox</taxon>
    </lineage>
</organism>
<dbReference type="EMBL" id="GL378325">
    <property type="protein sequence ID" value="EFJ52251.1"/>
    <property type="molecule type" value="Genomic_DNA"/>
</dbReference>
<dbReference type="AlphaFoldDB" id="D8TKI5"/>
<accession>D8TKI5</accession>
<reference evidence="2 3" key="1">
    <citation type="journal article" date="2010" name="Science">
        <title>Genomic analysis of organismal complexity in the multicellular green alga Volvox carteri.</title>
        <authorList>
            <person name="Prochnik S.E."/>
            <person name="Umen J."/>
            <person name="Nedelcu A.M."/>
            <person name="Hallmann A."/>
            <person name="Miller S.M."/>
            <person name="Nishii I."/>
            <person name="Ferris P."/>
            <person name="Kuo A."/>
            <person name="Mitros T."/>
            <person name="Fritz-Laylin L.K."/>
            <person name="Hellsten U."/>
            <person name="Chapman J."/>
            <person name="Simakov O."/>
            <person name="Rensing S.A."/>
            <person name="Terry A."/>
            <person name="Pangilinan J."/>
            <person name="Kapitonov V."/>
            <person name="Jurka J."/>
            <person name="Salamov A."/>
            <person name="Shapiro H."/>
            <person name="Schmutz J."/>
            <person name="Grimwood J."/>
            <person name="Lindquist E."/>
            <person name="Lucas S."/>
            <person name="Grigoriev I.V."/>
            <person name="Schmitt R."/>
            <person name="Kirk D."/>
            <person name="Rokhsar D.S."/>
        </authorList>
    </citation>
    <scope>NUCLEOTIDE SEQUENCE [LARGE SCALE GENOMIC DNA]</scope>
    <source>
        <strain evidence="3">f. Nagariensis / Eve</strain>
    </source>
</reference>
<gene>
    <name evidence="2" type="ORF">VOLCADRAFT_87239</name>
</gene>
<dbReference type="InParanoid" id="D8TKI5"/>
<dbReference type="GeneID" id="9618386"/>
<evidence type="ECO:0000313" key="3">
    <source>
        <dbReference type="Proteomes" id="UP000001058"/>
    </source>
</evidence>
<dbReference type="OrthoDB" id="10686793at2759"/>
<protein>
    <submittedName>
        <fullName evidence="2">Uncharacterized protein</fullName>
    </submittedName>
</protein>
<dbReference type="RefSeq" id="XP_002947025.1">
    <property type="nucleotide sequence ID" value="XM_002946979.1"/>
</dbReference>
<feature type="region of interest" description="Disordered" evidence="1">
    <location>
        <begin position="151"/>
        <end position="189"/>
    </location>
</feature>
<evidence type="ECO:0000256" key="1">
    <source>
        <dbReference type="SAM" id="MobiDB-lite"/>
    </source>
</evidence>
<dbReference type="KEGG" id="vcn:VOLCADRAFT_87239"/>
<feature type="compositionally biased region" description="Acidic residues" evidence="1">
    <location>
        <begin position="160"/>
        <end position="173"/>
    </location>
</feature>
<dbReference type="Proteomes" id="UP000001058">
    <property type="component" value="Unassembled WGS sequence"/>
</dbReference>
<evidence type="ECO:0000313" key="2">
    <source>
        <dbReference type="EMBL" id="EFJ52251.1"/>
    </source>
</evidence>
<sequence length="217" mass="24059">MTPEQVLGWFIVATDAAAATAVAAAGRLAQLHWENSQYNKRVGVMLLPKYPRVGDTVQHYMHMGKHRFEKKEGEHFSGKVYKVVGYTAGMNHRFKIEERDVPEQGAVVQQVLQEFKYDELLIVPPDAEGMESNVVLEARKRLQCSLHRMRREGLQPAPGDDSEVVGADDDGGGDGDGRGGRGAAEAPPAAVAGTWQLRMWRQTEPALAPVWRRQMLA</sequence>
<name>D8TKI5_VOLCA</name>